<sequence>MQAIKWRHRLLSMMIQSIKIFKTRSLISILSRMVQYHHW</sequence>
<dbReference type="EMBL" id="GGEC01076811">
    <property type="protein sequence ID" value="MBX57295.1"/>
    <property type="molecule type" value="Transcribed_RNA"/>
</dbReference>
<name>A0A2P2PRF7_RHIMU</name>
<protein>
    <submittedName>
        <fullName evidence="1">Uncharacterized protein</fullName>
    </submittedName>
</protein>
<proteinExistence type="predicted"/>
<reference evidence="1" key="1">
    <citation type="submission" date="2018-02" db="EMBL/GenBank/DDBJ databases">
        <title>Rhizophora mucronata_Transcriptome.</title>
        <authorList>
            <person name="Meera S.P."/>
            <person name="Sreeshan A."/>
            <person name="Augustine A."/>
        </authorList>
    </citation>
    <scope>NUCLEOTIDE SEQUENCE</scope>
    <source>
        <tissue evidence="1">Leaf</tissue>
    </source>
</reference>
<evidence type="ECO:0000313" key="1">
    <source>
        <dbReference type="EMBL" id="MBX57295.1"/>
    </source>
</evidence>
<organism evidence="1">
    <name type="scientific">Rhizophora mucronata</name>
    <name type="common">Asiatic mangrove</name>
    <dbReference type="NCBI Taxonomy" id="61149"/>
    <lineage>
        <taxon>Eukaryota</taxon>
        <taxon>Viridiplantae</taxon>
        <taxon>Streptophyta</taxon>
        <taxon>Embryophyta</taxon>
        <taxon>Tracheophyta</taxon>
        <taxon>Spermatophyta</taxon>
        <taxon>Magnoliopsida</taxon>
        <taxon>eudicotyledons</taxon>
        <taxon>Gunneridae</taxon>
        <taxon>Pentapetalae</taxon>
        <taxon>rosids</taxon>
        <taxon>fabids</taxon>
        <taxon>Malpighiales</taxon>
        <taxon>Rhizophoraceae</taxon>
        <taxon>Rhizophora</taxon>
    </lineage>
</organism>
<accession>A0A2P2PRF7</accession>
<dbReference type="AlphaFoldDB" id="A0A2P2PRF7"/>